<keyword evidence="3" id="KW-1185">Reference proteome</keyword>
<accession>A0ABP5KHI7</accession>
<evidence type="ECO:0000313" key="2">
    <source>
        <dbReference type="EMBL" id="GAA2132491.1"/>
    </source>
</evidence>
<organism evidence="2 3">
    <name type="scientific">Nocardioides bigeumensis</name>
    <dbReference type="NCBI Taxonomy" id="433657"/>
    <lineage>
        <taxon>Bacteria</taxon>
        <taxon>Bacillati</taxon>
        <taxon>Actinomycetota</taxon>
        <taxon>Actinomycetes</taxon>
        <taxon>Propionibacteriales</taxon>
        <taxon>Nocardioidaceae</taxon>
        <taxon>Nocardioides</taxon>
    </lineage>
</organism>
<dbReference type="EMBL" id="BAAAQQ010000013">
    <property type="protein sequence ID" value="GAA2132491.1"/>
    <property type="molecule type" value="Genomic_DNA"/>
</dbReference>
<name>A0ABP5KHI7_9ACTN</name>
<dbReference type="Proteomes" id="UP001500575">
    <property type="component" value="Unassembled WGS sequence"/>
</dbReference>
<protein>
    <recommendedName>
        <fullName evidence="1">ACT domain-containing protein</fullName>
    </recommendedName>
</protein>
<reference evidence="3" key="1">
    <citation type="journal article" date="2019" name="Int. J. Syst. Evol. Microbiol.">
        <title>The Global Catalogue of Microorganisms (GCM) 10K type strain sequencing project: providing services to taxonomists for standard genome sequencing and annotation.</title>
        <authorList>
            <consortium name="The Broad Institute Genomics Platform"/>
            <consortium name="The Broad Institute Genome Sequencing Center for Infectious Disease"/>
            <person name="Wu L."/>
            <person name="Ma J."/>
        </authorList>
    </citation>
    <scope>NUCLEOTIDE SEQUENCE [LARGE SCALE GENOMIC DNA]</scope>
    <source>
        <strain evidence="3">JCM 16021</strain>
    </source>
</reference>
<dbReference type="PROSITE" id="PS51671">
    <property type="entry name" value="ACT"/>
    <property type="match status" value="1"/>
</dbReference>
<dbReference type="Gene3D" id="3.30.70.260">
    <property type="match status" value="1"/>
</dbReference>
<dbReference type="InterPro" id="IPR002912">
    <property type="entry name" value="ACT_dom"/>
</dbReference>
<dbReference type="RefSeq" id="WP_344305314.1">
    <property type="nucleotide sequence ID" value="NZ_BAAAQQ010000013.1"/>
</dbReference>
<sequence>MPFLLRVALPDVPGSLGRVATAIGEAGGDIEAIEIVEKRHDGTAVDDVLLEMAPGAMPDSVVSACQSLEGVEVIWISRYAAGGNLFLDLEVVEELTADPASALDTLVGLLPVTFRVDWAARLQRSDGGGRVLMATDAAPRTIGWTELKTADRLPASGEDGVTLHCGAPLGDDGLVVLGRDGGPEFLDSELARLAHLVALAASISRS</sequence>
<dbReference type="SUPFAM" id="SSF55021">
    <property type="entry name" value="ACT-like"/>
    <property type="match status" value="1"/>
</dbReference>
<feature type="domain" description="ACT" evidence="1">
    <location>
        <begin position="4"/>
        <end position="82"/>
    </location>
</feature>
<gene>
    <name evidence="2" type="ORF">GCM10009843_37120</name>
</gene>
<dbReference type="InterPro" id="IPR045865">
    <property type="entry name" value="ACT-like_dom_sf"/>
</dbReference>
<proteinExistence type="predicted"/>
<evidence type="ECO:0000259" key="1">
    <source>
        <dbReference type="PROSITE" id="PS51671"/>
    </source>
</evidence>
<dbReference type="Pfam" id="PF01842">
    <property type="entry name" value="ACT"/>
    <property type="match status" value="1"/>
</dbReference>
<comment type="caution">
    <text evidence="2">The sequence shown here is derived from an EMBL/GenBank/DDBJ whole genome shotgun (WGS) entry which is preliminary data.</text>
</comment>
<evidence type="ECO:0000313" key="3">
    <source>
        <dbReference type="Proteomes" id="UP001500575"/>
    </source>
</evidence>